<comment type="caution">
    <text evidence="2">The sequence shown here is derived from an EMBL/GenBank/DDBJ whole genome shotgun (WGS) entry which is preliminary data.</text>
</comment>
<keyword evidence="1" id="KW-1133">Transmembrane helix</keyword>
<dbReference type="EMBL" id="JACNJN010000190">
    <property type="protein sequence ID" value="MBC8336762.1"/>
    <property type="molecule type" value="Genomic_DNA"/>
</dbReference>
<feature type="transmembrane region" description="Helical" evidence="1">
    <location>
        <begin position="98"/>
        <end position="120"/>
    </location>
</feature>
<feature type="transmembrane region" description="Helical" evidence="1">
    <location>
        <begin position="6"/>
        <end position="22"/>
    </location>
</feature>
<feature type="transmembrane region" description="Helical" evidence="1">
    <location>
        <begin position="34"/>
        <end position="52"/>
    </location>
</feature>
<dbReference type="InterPro" id="IPR023813">
    <property type="entry name" value="HsmA-like"/>
</dbReference>
<dbReference type="AlphaFoldDB" id="A0A8J6TKM2"/>
<proteinExistence type="predicted"/>
<name>A0A8J6TKM2_9CHLR</name>
<evidence type="ECO:0000313" key="2">
    <source>
        <dbReference type="EMBL" id="MBC8336762.1"/>
    </source>
</evidence>
<feature type="transmembrane region" description="Helical" evidence="1">
    <location>
        <begin position="64"/>
        <end position="86"/>
    </location>
</feature>
<keyword evidence="1" id="KW-0472">Membrane</keyword>
<reference evidence="2 3" key="1">
    <citation type="submission" date="2020-08" db="EMBL/GenBank/DDBJ databases">
        <title>Bridging the membrane lipid divide: bacteria of the FCB group superphylum have the potential to synthesize archaeal ether lipids.</title>
        <authorList>
            <person name="Villanueva L."/>
            <person name="Von Meijenfeldt F.A.B."/>
            <person name="Westbye A.B."/>
            <person name="Yadav S."/>
            <person name="Hopmans E.C."/>
            <person name="Dutilh B.E."/>
            <person name="Sinninghe Damste J.S."/>
        </authorList>
    </citation>
    <scope>NUCLEOTIDE SEQUENCE [LARGE SCALE GENOMIC DNA]</scope>
    <source>
        <strain evidence="2">NIOZ-UU36</strain>
    </source>
</reference>
<evidence type="ECO:0000313" key="3">
    <source>
        <dbReference type="Proteomes" id="UP000614469"/>
    </source>
</evidence>
<accession>A0A8J6TKM2</accession>
<keyword evidence="1" id="KW-0812">Transmembrane</keyword>
<gene>
    <name evidence="2" type="ORF">H8E29_15980</name>
</gene>
<protein>
    <submittedName>
        <fullName evidence="2">TIGR03987 family protein</fullName>
    </submittedName>
</protein>
<sequence>MDQSASIIITSALVFYSIGVWSERISGELKKWHLAFFVLGLICDTWGTGLMFEFVGGMTFDIHGISGLIAILLMLVHAIWAAVVLAKKDEKAIKSFHKFSVVVWFIWLIPYFSPMFFAMAG</sequence>
<organism evidence="2 3">
    <name type="scientific">Candidatus Desulfolinea nitratireducens</name>
    <dbReference type="NCBI Taxonomy" id="2841698"/>
    <lineage>
        <taxon>Bacteria</taxon>
        <taxon>Bacillati</taxon>
        <taxon>Chloroflexota</taxon>
        <taxon>Anaerolineae</taxon>
        <taxon>Anaerolineales</taxon>
        <taxon>Anaerolineales incertae sedis</taxon>
        <taxon>Candidatus Desulfolinea</taxon>
    </lineage>
</organism>
<evidence type="ECO:0000256" key="1">
    <source>
        <dbReference type="SAM" id="Phobius"/>
    </source>
</evidence>
<dbReference type="NCBIfam" id="TIGR03987">
    <property type="entry name" value="HsmA family protein"/>
    <property type="match status" value="1"/>
</dbReference>
<dbReference type="Proteomes" id="UP000614469">
    <property type="component" value="Unassembled WGS sequence"/>
</dbReference>